<keyword evidence="8" id="KW-1185">Reference proteome</keyword>
<keyword evidence="4" id="KW-0460">Magnesium</keyword>
<sequence length="171" mass="18751">MPATIDGAVDKVKKAVAALRELGELLPADDWPVRVAVDTNMLLDDPDVAVYTSVLGRRYMVHLLPVVLRELDDKKLSGRTPDLREAAKKADRRLKGLRTNGNVLRGVKVAGDVHAVFEHIEPRATSCRTGSTWMCPTTVSWPPRCCCSPDIPAPRSTWPPGTSTSRRSSPQ</sequence>
<evidence type="ECO:0000256" key="3">
    <source>
        <dbReference type="ARBA" id="ARBA00022801"/>
    </source>
</evidence>
<dbReference type="RefSeq" id="WP_242331833.1">
    <property type="nucleotide sequence ID" value="NZ_CP071872.1"/>
</dbReference>
<organism evidence="7 8">
    <name type="scientific">Streptomyces formicae</name>
    <dbReference type="NCBI Taxonomy" id="1616117"/>
    <lineage>
        <taxon>Bacteria</taxon>
        <taxon>Bacillati</taxon>
        <taxon>Actinomycetota</taxon>
        <taxon>Actinomycetes</taxon>
        <taxon>Kitasatosporales</taxon>
        <taxon>Streptomycetaceae</taxon>
        <taxon>Streptomyces</taxon>
    </lineage>
</organism>
<accession>A0ABY3WKH2</accession>
<evidence type="ECO:0000256" key="5">
    <source>
        <dbReference type="SAM" id="MobiDB-lite"/>
    </source>
</evidence>
<reference evidence="7 8" key="1">
    <citation type="submission" date="2021-03" db="EMBL/GenBank/DDBJ databases">
        <title>Complete genome of Streptomyces formicae strain 1H-GS9 (DSM 100524).</title>
        <authorList>
            <person name="Atanasov K.E."/>
            <person name="Altabella T."/>
            <person name="Ferrer A."/>
        </authorList>
    </citation>
    <scope>NUCLEOTIDE SEQUENCE [LARGE SCALE GENOMIC DNA]</scope>
    <source>
        <strain evidence="7 8">1H-GS9</strain>
    </source>
</reference>
<name>A0ABY3WKH2_9ACTN</name>
<evidence type="ECO:0000313" key="7">
    <source>
        <dbReference type="EMBL" id="UNM13109.1"/>
    </source>
</evidence>
<feature type="domain" description="PIN" evidence="6">
    <location>
        <begin position="37"/>
        <end position="108"/>
    </location>
</feature>
<feature type="compositionally biased region" description="Low complexity" evidence="5">
    <location>
        <begin position="154"/>
        <end position="171"/>
    </location>
</feature>
<dbReference type="Gene3D" id="3.40.50.1010">
    <property type="entry name" value="5'-nuclease"/>
    <property type="match status" value="1"/>
</dbReference>
<gene>
    <name evidence="7" type="ORF">J4032_17855</name>
</gene>
<evidence type="ECO:0000256" key="2">
    <source>
        <dbReference type="ARBA" id="ARBA00022723"/>
    </source>
</evidence>
<evidence type="ECO:0000313" key="8">
    <source>
        <dbReference type="Proteomes" id="UP000828924"/>
    </source>
</evidence>
<keyword evidence="2" id="KW-0479">Metal-binding</keyword>
<protein>
    <recommendedName>
        <fullName evidence="6">PIN domain-containing protein</fullName>
    </recommendedName>
</protein>
<keyword evidence="3" id="KW-0378">Hydrolase</keyword>
<dbReference type="Pfam" id="PF13638">
    <property type="entry name" value="PIN_4"/>
    <property type="match status" value="1"/>
</dbReference>
<dbReference type="EMBL" id="CP071872">
    <property type="protein sequence ID" value="UNM13109.1"/>
    <property type="molecule type" value="Genomic_DNA"/>
</dbReference>
<dbReference type="Proteomes" id="UP000828924">
    <property type="component" value="Chromosome"/>
</dbReference>
<dbReference type="InterPro" id="IPR002716">
    <property type="entry name" value="PIN_dom"/>
</dbReference>
<feature type="region of interest" description="Disordered" evidence="5">
    <location>
        <begin position="152"/>
        <end position="171"/>
    </location>
</feature>
<evidence type="ECO:0000256" key="1">
    <source>
        <dbReference type="ARBA" id="ARBA00022722"/>
    </source>
</evidence>
<evidence type="ECO:0000259" key="6">
    <source>
        <dbReference type="Pfam" id="PF13638"/>
    </source>
</evidence>
<proteinExistence type="predicted"/>
<keyword evidence="1" id="KW-0540">Nuclease</keyword>
<evidence type="ECO:0000256" key="4">
    <source>
        <dbReference type="ARBA" id="ARBA00022842"/>
    </source>
</evidence>